<proteinExistence type="predicted"/>
<feature type="domain" description="DNA-directed DNA polymerase family B multifunctional" evidence="7">
    <location>
        <begin position="59"/>
        <end position="252"/>
    </location>
</feature>
<accession>A0A397IZV5</accession>
<dbReference type="Gene3D" id="3.90.1600.10">
    <property type="entry name" value="Palm domain of DNA polymerase"/>
    <property type="match status" value="1"/>
</dbReference>
<dbReference type="Proteomes" id="UP000266861">
    <property type="component" value="Unassembled WGS sequence"/>
</dbReference>
<dbReference type="InterPro" id="IPR023211">
    <property type="entry name" value="DNA_pol_palm_dom_sf"/>
</dbReference>
<dbReference type="OrthoDB" id="2406381at2759"/>
<evidence type="ECO:0000256" key="6">
    <source>
        <dbReference type="ARBA" id="ARBA00049244"/>
    </source>
</evidence>
<keyword evidence="2" id="KW-0808">Transferase</keyword>
<dbReference type="EC" id="2.7.7.7" evidence="1"/>
<evidence type="ECO:0000313" key="9">
    <source>
        <dbReference type="Proteomes" id="UP000266861"/>
    </source>
</evidence>
<dbReference type="InterPro" id="IPR006134">
    <property type="entry name" value="DNA-dir_DNA_pol_B_multi_dom"/>
</dbReference>
<protein>
    <recommendedName>
        <fullName evidence="1">DNA-directed DNA polymerase</fullName>
        <ecNumber evidence="1">2.7.7.7</ecNumber>
    </recommendedName>
</protein>
<gene>
    <name evidence="8" type="ORF">Glove_161g36</name>
</gene>
<evidence type="ECO:0000256" key="1">
    <source>
        <dbReference type="ARBA" id="ARBA00012417"/>
    </source>
</evidence>
<evidence type="ECO:0000313" key="8">
    <source>
        <dbReference type="EMBL" id="RHZ78554.1"/>
    </source>
</evidence>
<comment type="catalytic activity">
    <reaction evidence="6">
        <text>DNA(n) + a 2'-deoxyribonucleoside 5'-triphosphate = DNA(n+1) + diphosphate</text>
        <dbReference type="Rhea" id="RHEA:22508"/>
        <dbReference type="Rhea" id="RHEA-COMP:17339"/>
        <dbReference type="Rhea" id="RHEA-COMP:17340"/>
        <dbReference type="ChEBI" id="CHEBI:33019"/>
        <dbReference type="ChEBI" id="CHEBI:61560"/>
        <dbReference type="ChEBI" id="CHEBI:173112"/>
        <dbReference type="EC" id="2.7.7.7"/>
    </reaction>
</comment>
<name>A0A397IZV5_9GLOM</name>
<dbReference type="Pfam" id="PF00136">
    <property type="entry name" value="DNA_pol_B"/>
    <property type="match status" value="1"/>
</dbReference>
<comment type="caution">
    <text evidence="8">The sequence shown here is derived from an EMBL/GenBank/DDBJ whole genome shotgun (WGS) entry which is preliminary data.</text>
</comment>
<dbReference type="PANTHER" id="PTHR10322">
    <property type="entry name" value="DNA POLYMERASE CATALYTIC SUBUNIT"/>
    <property type="match status" value="1"/>
</dbReference>
<dbReference type="SUPFAM" id="SSF56672">
    <property type="entry name" value="DNA/RNA polymerases"/>
    <property type="match status" value="1"/>
</dbReference>
<dbReference type="STRING" id="1348612.A0A397IZV5"/>
<dbReference type="EMBL" id="PQFF01000152">
    <property type="protein sequence ID" value="RHZ78554.1"/>
    <property type="molecule type" value="Genomic_DNA"/>
</dbReference>
<dbReference type="GO" id="GO:0006261">
    <property type="term" value="P:DNA-templated DNA replication"/>
    <property type="evidence" value="ECO:0007669"/>
    <property type="project" value="TreeGrafter"/>
</dbReference>
<dbReference type="AlphaFoldDB" id="A0A397IZV5"/>
<keyword evidence="5" id="KW-0238">DNA-binding</keyword>
<dbReference type="GO" id="GO:0000166">
    <property type="term" value="F:nucleotide binding"/>
    <property type="evidence" value="ECO:0007669"/>
    <property type="project" value="InterPro"/>
</dbReference>
<sequence length="355" mass="41607">MELILSNIEGEQTIPEAVKYILKNVKKENRDKLTKKLHSFINKNNREFIIRYNFICFDHACLNAKQSALKVYINMFYNEVGNSRFPFFSLPLAGGVTSANQRNIKLVTDLYPEEYFQECNTAYNNGNGISKEKYWNEMVKISIRVMGELRDKVNEFLKKDNRSTYLKMTYEEVLFLVVFIGKKKYYGIKHIKEPNFNPDPDKLFIRGINIVKRRQSKLFCKIDKEIIILYQIVEEVLKNTVKNSSQIVINECIQTYAWKSDKNNKFVKRFISQIKSNYVCEVKESKWLIKKGLVLILYLYNTSKPGKHFKCVVVEREDQYDSVIGLCTKFINSDKCFELPTNNGSLINITVSDEL</sequence>
<evidence type="ECO:0000256" key="5">
    <source>
        <dbReference type="ARBA" id="ARBA00023125"/>
    </source>
</evidence>
<dbReference type="InterPro" id="IPR050240">
    <property type="entry name" value="DNA_pol_type-B"/>
</dbReference>
<evidence type="ECO:0000256" key="4">
    <source>
        <dbReference type="ARBA" id="ARBA00022932"/>
    </source>
</evidence>
<dbReference type="GO" id="GO:0003887">
    <property type="term" value="F:DNA-directed DNA polymerase activity"/>
    <property type="evidence" value="ECO:0007669"/>
    <property type="project" value="UniProtKB-KW"/>
</dbReference>
<organism evidence="8 9">
    <name type="scientific">Diversispora epigaea</name>
    <dbReference type="NCBI Taxonomy" id="1348612"/>
    <lineage>
        <taxon>Eukaryota</taxon>
        <taxon>Fungi</taxon>
        <taxon>Fungi incertae sedis</taxon>
        <taxon>Mucoromycota</taxon>
        <taxon>Glomeromycotina</taxon>
        <taxon>Glomeromycetes</taxon>
        <taxon>Diversisporales</taxon>
        <taxon>Diversisporaceae</taxon>
        <taxon>Diversispora</taxon>
    </lineage>
</organism>
<dbReference type="InterPro" id="IPR043502">
    <property type="entry name" value="DNA/RNA_pol_sf"/>
</dbReference>
<evidence type="ECO:0000256" key="3">
    <source>
        <dbReference type="ARBA" id="ARBA00022695"/>
    </source>
</evidence>
<evidence type="ECO:0000256" key="2">
    <source>
        <dbReference type="ARBA" id="ARBA00022679"/>
    </source>
</evidence>
<dbReference type="PANTHER" id="PTHR10322:SF23">
    <property type="entry name" value="DNA POLYMERASE DELTA CATALYTIC SUBUNIT"/>
    <property type="match status" value="1"/>
</dbReference>
<reference evidence="8 9" key="1">
    <citation type="submission" date="2018-08" db="EMBL/GenBank/DDBJ databases">
        <title>Genome and evolution of the arbuscular mycorrhizal fungus Diversispora epigaea (formerly Glomus versiforme) and its bacterial endosymbionts.</title>
        <authorList>
            <person name="Sun X."/>
            <person name="Fei Z."/>
            <person name="Harrison M."/>
        </authorList>
    </citation>
    <scope>NUCLEOTIDE SEQUENCE [LARGE SCALE GENOMIC DNA]</scope>
    <source>
        <strain evidence="8 9">IT104</strain>
    </source>
</reference>
<keyword evidence="4" id="KW-0239">DNA-directed DNA polymerase</keyword>
<evidence type="ECO:0000259" key="7">
    <source>
        <dbReference type="Pfam" id="PF00136"/>
    </source>
</evidence>
<keyword evidence="3" id="KW-0548">Nucleotidyltransferase</keyword>
<keyword evidence="9" id="KW-1185">Reference proteome</keyword>
<dbReference type="GO" id="GO:0003677">
    <property type="term" value="F:DNA binding"/>
    <property type="evidence" value="ECO:0007669"/>
    <property type="project" value="UniProtKB-KW"/>
</dbReference>